<dbReference type="GO" id="GO:0009245">
    <property type="term" value="P:lipid A biosynthetic process"/>
    <property type="evidence" value="ECO:0007669"/>
    <property type="project" value="TreeGrafter"/>
</dbReference>
<dbReference type="PATRIC" id="fig|2340.3.peg.1684"/>
<dbReference type="EMBL" id="JRAA01000002">
    <property type="protein sequence ID" value="KHF25050.1"/>
    <property type="molecule type" value="Genomic_DNA"/>
</dbReference>
<name>A0A0B0H7G2_SOVGS</name>
<evidence type="ECO:0000313" key="4">
    <source>
        <dbReference type="EMBL" id="KHF25050.1"/>
    </source>
</evidence>
<accession>A0A0B0H7G2</accession>
<evidence type="ECO:0000256" key="2">
    <source>
        <dbReference type="ARBA" id="ARBA00022801"/>
    </source>
</evidence>
<dbReference type="OrthoDB" id="9780884at2"/>
<dbReference type="InterPro" id="IPR029052">
    <property type="entry name" value="Metallo-depent_PP-like"/>
</dbReference>
<dbReference type="Proteomes" id="UP000030856">
    <property type="component" value="Unassembled WGS sequence"/>
</dbReference>
<dbReference type="GO" id="GO:0016020">
    <property type="term" value="C:membrane"/>
    <property type="evidence" value="ECO:0007669"/>
    <property type="project" value="GOC"/>
</dbReference>
<dbReference type="STRING" id="2340.JV46_04910"/>
<sequence>MQKEILQKLEKRLGTIHARQRLGIETDKEQHVFGGGLNFFHPENWYSIHSLIRYTLRITGFYGRGWRNTLNIHVRNNDILLDNLPPEFDGYTILHMSDLHADMNPPAMEALINTVGELEYDICVLTGDYRAQTSGSFERVLQEMETLCENLSSPVYGILGNHDSIRMLPDMESMGIQMLLNEQVSLHRGEESISLAGVDDPHYYRVDNVEKAAENIPPDNVSLLLSHTPEIYRQAAHAGFDAMFCGHTHGGQICLPGGVPITLDAKLPRHMGKGAWRYNSMQGYTSAGAGTCIVSVRINCPPEITLHRLRCA</sequence>
<dbReference type="SUPFAM" id="SSF56300">
    <property type="entry name" value="Metallo-dependent phosphatases"/>
    <property type="match status" value="1"/>
</dbReference>
<organism evidence="4 5">
    <name type="scientific">Solemya velum gill symbiont</name>
    <dbReference type="NCBI Taxonomy" id="2340"/>
    <lineage>
        <taxon>Bacteria</taxon>
        <taxon>Pseudomonadati</taxon>
        <taxon>Pseudomonadota</taxon>
        <taxon>Gammaproteobacteria</taxon>
        <taxon>sulfur-oxidizing symbionts</taxon>
    </lineage>
</organism>
<dbReference type="RefSeq" id="WP_043117280.1">
    <property type="nucleotide sequence ID" value="NZ_JRAA01000002.1"/>
</dbReference>
<evidence type="ECO:0000256" key="1">
    <source>
        <dbReference type="ARBA" id="ARBA00022723"/>
    </source>
</evidence>
<feature type="domain" description="Calcineurin-like phosphoesterase" evidence="3">
    <location>
        <begin position="92"/>
        <end position="250"/>
    </location>
</feature>
<proteinExistence type="predicted"/>
<keyword evidence="1" id="KW-0479">Metal-binding</keyword>
<dbReference type="AlphaFoldDB" id="A0A0B0H7G2"/>
<dbReference type="Pfam" id="PF00149">
    <property type="entry name" value="Metallophos"/>
    <property type="match status" value="1"/>
</dbReference>
<dbReference type="PANTHER" id="PTHR31302:SF31">
    <property type="entry name" value="PHOSPHODIESTERASE YAEI"/>
    <property type="match status" value="1"/>
</dbReference>
<protein>
    <submittedName>
        <fullName evidence="4">Phosphohydrolase</fullName>
    </submittedName>
</protein>
<dbReference type="GO" id="GO:0046872">
    <property type="term" value="F:metal ion binding"/>
    <property type="evidence" value="ECO:0007669"/>
    <property type="project" value="UniProtKB-KW"/>
</dbReference>
<dbReference type="GO" id="GO:0008758">
    <property type="term" value="F:UDP-2,3-diacylglucosamine hydrolase activity"/>
    <property type="evidence" value="ECO:0007669"/>
    <property type="project" value="TreeGrafter"/>
</dbReference>
<evidence type="ECO:0000313" key="5">
    <source>
        <dbReference type="Proteomes" id="UP000030856"/>
    </source>
</evidence>
<keyword evidence="2 4" id="KW-0378">Hydrolase</keyword>
<gene>
    <name evidence="4" type="ORF">JV46_04910</name>
</gene>
<dbReference type="InterPro" id="IPR004843">
    <property type="entry name" value="Calcineurin-like_PHP"/>
</dbReference>
<evidence type="ECO:0000259" key="3">
    <source>
        <dbReference type="Pfam" id="PF00149"/>
    </source>
</evidence>
<dbReference type="PANTHER" id="PTHR31302">
    <property type="entry name" value="TRANSMEMBRANE PROTEIN WITH METALLOPHOSPHOESTERASE DOMAIN-RELATED"/>
    <property type="match status" value="1"/>
</dbReference>
<reference evidence="4 5" key="1">
    <citation type="journal article" date="2014" name="BMC Genomics">
        <title>The genome of the intracellular bacterium of the coastal bivalve, Solemya velum: a blueprint for thriving in and out of symbiosis.</title>
        <authorList>
            <person name="Dmytrenko O."/>
            <person name="Russell S.L."/>
            <person name="Loo W.T."/>
            <person name="Fontanez K.M."/>
            <person name="Liao L."/>
            <person name="Roeselers G."/>
            <person name="Sharma R."/>
            <person name="Stewart F.J."/>
            <person name="Newton I.L."/>
            <person name="Woyke T."/>
            <person name="Wu D."/>
            <person name="Lang J.M."/>
            <person name="Eisen J.A."/>
            <person name="Cavanaugh C.M."/>
        </authorList>
    </citation>
    <scope>NUCLEOTIDE SEQUENCE [LARGE SCALE GENOMIC DNA]</scope>
    <source>
        <strain evidence="4 5">WH</strain>
    </source>
</reference>
<dbReference type="Gene3D" id="3.60.21.10">
    <property type="match status" value="1"/>
</dbReference>
<dbReference type="InterPro" id="IPR051158">
    <property type="entry name" value="Metallophosphoesterase_sf"/>
</dbReference>
<keyword evidence="5" id="KW-1185">Reference proteome</keyword>
<comment type="caution">
    <text evidence="4">The sequence shown here is derived from an EMBL/GenBank/DDBJ whole genome shotgun (WGS) entry which is preliminary data.</text>
</comment>
<dbReference type="eggNOG" id="COG1408">
    <property type="taxonomic scope" value="Bacteria"/>
</dbReference>